<gene>
    <name evidence="7" type="ORF">KO481_02390</name>
</gene>
<feature type="compositionally biased region" description="Basic and acidic residues" evidence="5">
    <location>
        <begin position="261"/>
        <end position="278"/>
    </location>
</feature>
<evidence type="ECO:0000256" key="1">
    <source>
        <dbReference type="ARBA" id="ARBA00004167"/>
    </source>
</evidence>
<keyword evidence="8" id="KW-1185">Reference proteome</keyword>
<dbReference type="InterPro" id="IPR007343">
    <property type="entry name" value="Uncharacterised_pept_Zn_put"/>
</dbReference>
<evidence type="ECO:0000256" key="2">
    <source>
        <dbReference type="ARBA" id="ARBA00022692"/>
    </source>
</evidence>
<evidence type="ECO:0000256" key="3">
    <source>
        <dbReference type="ARBA" id="ARBA00022989"/>
    </source>
</evidence>
<sequence length="312" mass="32659">MGRQPYGPPPGRPGGGGRGGAIGAILAVVVVIVAAALVRIGIHSAVDTASSSEAGPTPSFTYTSGTSGPTGPSSGVDATGTNPVLAAPGWALTPAHCDYDPWSTQVDQARKFFESAATCLANAWKPVLAKVNVPFTPPALSVPATTDGLTTPCTGNSSNFAAFYCPSNSTIYLPLSQLQTDVFGDHWEVYLSVFAHEFGHHIQNLTGIMKAANEQEYDAGDTTSQGLETSRRVELQAQCFDGLYITSASKAGSLTANQLSNDREDNYGRGDAKGDMRTHGTSQHTGDWFMTGVQQNNTSQCNTFTASSDKVS</sequence>
<name>A0ABS6ATV6_9NOCA</name>
<comment type="caution">
    <text evidence="7">The sequence shown here is derived from an EMBL/GenBank/DDBJ whole genome shotgun (WGS) entry which is preliminary data.</text>
</comment>
<evidence type="ECO:0000256" key="6">
    <source>
        <dbReference type="SAM" id="Phobius"/>
    </source>
</evidence>
<proteinExistence type="predicted"/>
<dbReference type="Pfam" id="PF04228">
    <property type="entry name" value="Zn_peptidase"/>
    <property type="match status" value="1"/>
</dbReference>
<dbReference type="Proteomes" id="UP000733379">
    <property type="component" value="Unassembled WGS sequence"/>
</dbReference>
<feature type="region of interest" description="Disordered" evidence="5">
    <location>
        <begin position="259"/>
        <end position="286"/>
    </location>
</feature>
<dbReference type="PANTHER" id="PTHR30168">
    <property type="entry name" value="PUTATIVE MEMBRANE PROTEIN YPFJ"/>
    <property type="match status" value="1"/>
</dbReference>
<keyword evidence="2 6" id="KW-0812">Transmembrane</keyword>
<dbReference type="EMBL" id="JAHKNI010000001">
    <property type="protein sequence ID" value="MBU3060370.1"/>
    <property type="molecule type" value="Genomic_DNA"/>
</dbReference>
<keyword evidence="3 6" id="KW-1133">Transmembrane helix</keyword>
<accession>A0ABS6ATV6</accession>
<evidence type="ECO:0000313" key="7">
    <source>
        <dbReference type="EMBL" id="MBU3060370.1"/>
    </source>
</evidence>
<dbReference type="PANTHER" id="PTHR30168:SF0">
    <property type="entry name" value="INNER MEMBRANE PROTEIN"/>
    <property type="match status" value="1"/>
</dbReference>
<evidence type="ECO:0000313" key="8">
    <source>
        <dbReference type="Proteomes" id="UP000733379"/>
    </source>
</evidence>
<protein>
    <submittedName>
        <fullName evidence="7">Neutral zinc metallopeptidase</fullName>
    </submittedName>
</protein>
<organism evidence="7 8">
    <name type="scientific">Nocardia albiluteola</name>
    <dbReference type="NCBI Taxonomy" id="2842303"/>
    <lineage>
        <taxon>Bacteria</taxon>
        <taxon>Bacillati</taxon>
        <taxon>Actinomycetota</taxon>
        <taxon>Actinomycetes</taxon>
        <taxon>Mycobacteriales</taxon>
        <taxon>Nocardiaceae</taxon>
        <taxon>Nocardia</taxon>
    </lineage>
</organism>
<reference evidence="7 8" key="1">
    <citation type="submission" date="2021-06" db="EMBL/GenBank/DDBJ databases">
        <title>Actinomycetes sequencing.</title>
        <authorList>
            <person name="Shan Q."/>
        </authorList>
    </citation>
    <scope>NUCLEOTIDE SEQUENCE [LARGE SCALE GENOMIC DNA]</scope>
    <source>
        <strain evidence="7 8">NEAU-G5</strain>
    </source>
</reference>
<keyword evidence="4 6" id="KW-0472">Membrane</keyword>
<feature type="region of interest" description="Disordered" evidence="5">
    <location>
        <begin position="48"/>
        <end position="80"/>
    </location>
</feature>
<comment type="subcellular location">
    <subcellularLocation>
        <location evidence="1">Membrane</location>
        <topology evidence="1">Single-pass membrane protein</topology>
    </subcellularLocation>
</comment>
<feature type="compositionally biased region" description="Low complexity" evidence="5">
    <location>
        <begin position="55"/>
        <end position="75"/>
    </location>
</feature>
<evidence type="ECO:0000256" key="4">
    <source>
        <dbReference type="ARBA" id="ARBA00023136"/>
    </source>
</evidence>
<evidence type="ECO:0000256" key="5">
    <source>
        <dbReference type="SAM" id="MobiDB-lite"/>
    </source>
</evidence>
<dbReference type="RefSeq" id="WP_215915248.1">
    <property type="nucleotide sequence ID" value="NZ_JAHKNI010000001.1"/>
</dbReference>
<feature type="transmembrane region" description="Helical" evidence="6">
    <location>
        <begin position="20"/>
        <end position="42"/>
    </location>
</feature>